<evidence type="ECO:0000313" key="6">
    <source>
        <dbReference type="EMBL" id="PFG36704.1"/>
    </source>
</evidence>
<keyword evidence="2" id="KW-0238">DNA-binding</keyword>
<dbReference type="PANTHER" id="PTHR30146">
    <property type="entry name" value="LACI-RELATED TRANSCRIPTIONAL REPRESSOR"/>
    <property type="match status" value="1"/>
</dbReference>
<reference evidence="6 7" key="1">
    <citation type="submission" date="2017-10" db="EMBL/GenBank/DDBJ databases">
        <title>Sequencing the genomes of 1000 actinobacteria strains.</title>
        <authorList>
            <person name="Klenk H.-P."/>
        </authorList>
    </citation>
    <scope>NUCLEOTIDE SEQUENCE [LARGE SCALE GENOMIC DNA]</scope>
    <source>
        <strain evidence="6 7">DSM 21574</strain>
    </source>
</reference>
<dbReference type="InterPro" id="IPR000843">
    <property type="entry name" value="HTH_LacI"/>
</dbReference>
<dbReference type="InterPro" id="IPR028082">
    <property type="entry name" value="Peripla_BP_I"/>
</dbReference>
<dbReference type="Pfam" id="PF00356">
    <property type="entry name" value="LacI"/>
    <property type="match status" value="1"/>
</dbReference>
<dbReference type="RefSeq" id="WP_098457854.1">
    <property type="nucleotide sequence ID" value="NZ_PDJH01000001.1"/>
</dbReference>
<dbReference type="InterPro" id="IPR010982">
    <property type="entry name" value="Lambda_DNA-bd_dom_sf"/>
</dbReference>
<dbReference type="Gene3D" id="1.10.260.40">
    <property type="entry name" value="lambda repressor-like DNA-binding domains"/>
    <property type="match status" value="1"/>
</dbReference>
<evidence type="ECO:0000256" key="1">
    <source>
        <dbReference type="ARBA" id="ARBA00023015"/>
    </source>
</evidence>
<dbReference type="Pfam" id="PF13377">
    <property type="entry name" value="Peripla_BP_3"/>
    <property type="match status" value="1"/>
</dbReference>
<proteinExistence type="predicted"/>
<keyword evidence="1" id="KW-0805">Transcription regulation</keyword>
<dbReference type="EMBL" id="PDJH01000001">
    <property type="protein sequence ID" value="PFG36704.1"/>
    <property type="molecule type" value="Genomic_DNA"/>
</dbReference>
<keyword evidence="7" id="KW-1185">Reference proteome</keyword>
<evidence type="ECO:0000256" key="2">
    <source>
        <dbReference type="ARBA" id="ARBA00023125"/>
    </source>
</evidence>
<dbReference type="SUPFAM" id="SSF47413">
    <property type="entry name" value="lambda repressor-like DNA-binding domains"/>
    <property type="match status" value="1"/>
</dbReference>
<dbReference type="InterPro" id="IPR046335">
    <property type="entry name" value="LacI/GalR-like_sensor"/>
</dbReference>
<dbReference type="CDD" id="cd01392">
    <property type="entry name" value="HTH_LacI"/>
    <property type="match status" value="1"/>
</dbReference>
<sequence>MDSPTTNQPRPSRRRSGPSIGDVAALAGVSAQTVSRVSTGADVVRPETRERVLAAMEELGYSPNNAARALRMGSFGVLGVIAHRLSRAGESHTIDALVEAARRERFTVNLVDVEDPASTGVDEAVRRLSHQAIDGLVIIRAETVTPETLALPPRLPVVVSDSRFVGHHPAVGADQEGGTRDAIAHLLGLGHRTVHHLAGPLDSGPASQRVTAWRQALEARGREVHEPLRGDWTAASGYALGSRFASDPEVTAVFCANDEMAAGLMLALHELGRRVPEDVSVVGFDDIPLSRYLWPPLTTVKQDFGRIGEELVHLLVEQVRNRAVLADRHILVPTRLVVRRSTGAPRR</sequence>
<name>A0A2A9ECS2_9MICO</name>
<organism evidence="6 7">
    <name type="scientific">Flavimobilis soli</name>
    <dbReference type="NCBI Taxonomy" id="442709"/>
    <lineage>
        <taxon>Bacteria</taxon>
        <taxon>Bacillati</taxon>
        <taxon>Actinomycetota</taxon>
        <taxon>Actinomycetes</taxon>
        <taxon>Micrococcales</taxon>
        <taxon>Jonesiaceae</taxon>
        <taxon>Flavimobilis</taxon>
    </lineage>
</organism>
<dbReference type="AlphaFoldDB" id="A0A2A9ECS2"/>
<dbReference type="SUPFAM" id="SSF53822">
    <property type="entry name" value="Periplasmic binding protein-like I"/>
    <property type="match status" value="1"/>
</dbReference>
<feature type="domain" description="HTH lacI-type" evidence="5">
    <location>
        <begin position="18"/>
        <end position="72"/>
    </location>
</feature>
<evidence type="ECO:0000256" key="3">
    <source>
        <dbReference type="ARBA" id="ARBA00023163"/>
    </source>
</evidence>
<dbReference type="OrthoDB" id="9785139at2"/>
<protein>
    <submittedName>
        <fullName evidence="6">LacI family transcriptional regulator</fullName>
    </submittedName>
</protein>
<comment type="caution">
    <text evidence="6">The sequence shown here is derived from an EMBL/GenBank/DDBJ whole genome shotgun (WGS) entry which is preliminary data.</text>
</comment>
<gene>
    <name evidence="6" type="ORF">ATL41_1438</name>
</gene>
<accession>A0A2A9ECS2</accession>
<dbReference type="Gene3D" id="3.40.50.2300">
    <property type="match status" value="2"/>
</dbReference>
<keyword evidence="3" id="KW-0804">Transcription</keyword>
<dbReference type="PROSITE" id="PS50932">
    <property type="entry name" value="HTH_LACI_2"/>
    <property type="match status" value="1"/>
</dbReference>
<dbReference type="PANTHER" id="PTHR30146:SF153">
    <property type="entry name" value="LACTOSE OPERON REPRESSOR"/>
    <property type="match status" value="1"/>
</dbReference>
<dbReference type="GO" id="GO:0003700">
    <property type="term" value="F:DNA-binding transcription factor activity"/>
    <property type="evidence" value="ECO:0007669"/>
    <property type="project" value="TreeGrafter"/>
</dbReference>
<evidence type="ECO:0000313" key="7">
    <source>
        <dbReference type="Proteomes" id="UP000221394"/>
    </source>
</evidence>
<dbReference type="Proteomes" id="UP000221394">
    <property type="component" value="Unassembled WGS sequence"/>
</dbReference>
<evidence type="ECO:0000259" key="5">
    <source>
        <dbReference type="PROSITE" id="PS50932"/>
    </source>
</evidence>
<dbReference type="SMART" id="SM00354">
    <property type="entry name" value="HTH_LACI"/>
    <property type="match status" value="1"/>
</dbReference>
<evidence type="ECO:0000256" key="4">
    <source>
        <dbReference type="SAM" id="MobiDB-lite"/>
    </source>
</evidence>
<feature type="region of interest" description="Disordered" evidence="4">
    <location>
        <begin position="1"/>
        <end position="20"/>
    </location>
</feature>
<dbReference type="GO" id="GO:0000976">
    <property type="term" value="F:transcription cis-regulatory region binding"/>
    <property type="evidence" value="ECO:0007669"/>
    <property type="project" value="TreeGrafter"/>
</dbReference>
<dbReference type="CDD" id="cd01574">
    <property type="entry name" value="PBP1_LacI"/>
    <property type="match status" value="1"/>
</dbReference>